<comment type="similarity">
    <text evidence="9">Belongs to the TRAFAC class myosin-kinesin ATPase superfamily. Myosin family.</text>
</comment>
<name>Q4N6R3_THEPA</name>
<dbReference type="PROSITE" id="PS51456">
    <property type="entry name" value="MYOSIN_MOTOR"/>
    <property type="match status" value="1"/>
</dbReference>
<dbReference type="InterPro" id="IPR001609">
    <property type="entry name" value="Myosin_head_motor_dom-like"/>
</dbReference>
<dbReference type="PROSITE" id="PS50012">
    <property type="entry name" value="RCC1_3"/>
    <property type="match status" value="2"/>
</dbReference>
<dbReference type="OMA" id="PYAITIQ"/>
<evidence type="ECO:0000256" key="3">
    <source>
        <dbReference type="ARBA" id="ARBA00023123"/>
    </source>
</evidence>
<keyword evidence="2 9" id="KW-0067">ATP-binding</keyword>
<evidence type="ECO:0000256" key="2">
    <source>
        <dbReference type="ARBA" id="ARBA00022840"/>
    </source>
</evidence>
<dbReference type="Gene3D" id="1.20.5.4820">
    <property type="match status" value="1"/>
</dbReference>
<organism evidence="11 12">
    <name type="scientific">Theileria parva</name>
    <name type="common">East coast fever infection agent</name>
    <dbReference type="NCBI Taxonomy" id="5875"/>
    <lineage>
        <taxon>Eukaryota</taxon>
        <taxon>Sar</taxon>
        <taxon>Alveolata</taxon>
        <taxon>Apicomplexa</taxon>
        <taxon>Aconoidasida</taxon>
        <taxon>Piroplasmida</taxon>
        <taxon>Theileriidae</taxon>
        <taxon>Theileria</taxon>
    </lineage>
</organism>
<dbReference type="SUPFAM" id="SSF50985">
    <property type="entry name" value="RCC1/BLIP-II"/>
    <property type="match status" value="1"/>
</dbReference>
<dbReference type="PROSITE" id="PS00626">
    <property type="entry name" value="RCC1_2"/>
    <property type="match status" value="1"/>
</dbReference>
<feature type="binding site" evidence="9">
    <location>
        <begin position="189"/>
        <end position="196"/>
    </location>
    <ligand>
        <name>ATP</name>
        <dbReference type="ChEBI" id="CHEBI:30616"/>
    </ligand>
</feature>
<dbReference type="RefSeq" id="XP_766628.1">
    <property type="nucleotide sequence ID" value="XM_761535.1"/>
</dbReference>
<dbReference type="InterPro" id="IPR027417">
    <property type="entry name" value="P-loop_NTPase"/>
</dbReference>
<dbReference type="STRING" id="5875.Q4N6R3"/>
<keyword evidence="4 9" id="KW-0505">Motor protein</keyword>
<dbReference type="GO" id="GO:0005737">
    <property type="term" value="C:cytoplasm"/>
    <property type="evidence" value="ECO:0007669"/>
    <property type="project" value="TreeGrafter"/>
</dbReference>
<dbReference type="GO" id="GO:0051015">
    <property type="term" value="F:actin filament binding"/>
    <property type="evidence" value="ECO:0007669"/>
    <property type="project" value="TreeGrafter"/>
</dbReference>
<dbReference type="Pfam" id="PF00612">
    <property type="entry name" value="IQ"/>
    <property type="match status" value="2"/>
</dbReference>
<dbReference type="Gene3D" id="2.130.10.30">
    <property type="entry name" value="Regulator of chromosome condensation 1/beta-lactamase-inhibitor protein II"/>
    <property type="match status" value="2"/>
</dbReference>
<comment type="caution">
    <text evidence="11">The sequence shown here is derived from an EMBL/GenBank/DDBJ whole genome shotgun (WGS) entry which is preliminary data.</text>
</comment>
<dbReference type="PANTHER" id="PTHR13140">
    <property type="entry name" value="MYOSIN"/>
    <property type="match status" value="1"/>
</dbReference>
<feature type="domain" description="Myosin motor" evidence="10">
    <location>
        <begin position="90"/>
        <end position="800"/>
    </location>
</feature>
<dbReference type="Pfam" id="PF00063">
    <property type="entry name" value="Myosin_head"/>
    <property type="match status" value="1"/>
</dbReference>
<evidence type="ECO:0000256" key="5">
    <source>
        <dbReference type="ARBA" id="ARBA00023203"/>
    </source>
</evidence>
<dbReference type="Pfam" id="PF13540">
    <property type="entry name" value="RCC1_2"/>
    <property type="match status" value="1"/>
</dbReference>
<evidence type="ECO:0000313" key="11">
    <source>
        <dbReference type="EMBL" id="EAN34345.1"/>
    </source>
</evidence>
<reference evidence="11 12" key="1">
    <citation type="journal article" date="2005" name="Science">
        <title>Genome sequence of Theileria parva, a bovine pathogen that transforms lymphocytes.</title>
        <authorList>
            <person name="Gardner M.J."/>
            <person name="Bishop R."/>
            <person name="Shah T."/>
            <person name="de Villiers E.P."/>
            <person name="Carlton J.M."/>
            <person name="Hall N."/>
            <person name="Ren Q."/>
            <person name="Paulsen I.T."/>
            <person name="Pain A."/>
            <person name="Berriman M."/>
            <person name="Wilson R.J.M."/>
            <person name="Sato S."/>
            <person name="Ralph S.A."/>
            <person name="Mann D.J."/>
            <person name="Xiong Z."/>
            <person name="Shallom S.J."/>
            <person name="Weidman J."/>
            <person name="Jiang L."/>
            <person name="Lynn J."/>
            <person name="Weaver B."/>
            <person name="Shoaibi A."/>
            <person name="Domingo A.R."/>
            <person name="Wasawo D."/>
            <person name="Crabtree J."/>
            <person name="Wortman J.R."/>
            <person name="Haas B."/>
            <person name="Angiuoli S.V."/>
            <person name="Creasy T.H."/>
            <person name="Lu C."/>
            <person name="Suh B."/>
            <person name="Silva J.C."/>
            <person name="Utterback T.R."/>
            <person name="Feldblyum T.V."/>
            <person name="Pertea M."/>
            <person name="Allen J."/>
            <person name="Nierman W.C."/>
            <person name="Taracha E.L.N."/>
            <person name="Salzberg S.L."/>
            <person name="White O.R."/>
            <person name="Fitzhugh H.A."/>
            <person name="Morzaria S."/>
            <person name="Venter J.C."/>
            <person name="Fraser C.M."/>
            <person name="Nene V."/>
        </authorList>
    </citation>
    <scope>NUCLEOTIDE SEQUENCE [LARGE SCALE GENOMIC DNA]</scope>
    <source>
        <strain evidence="11 12">Muguga</strain>
    </source>
</reference>
<accession>Q4N6R3</accession>
<dbReference type="VEuPathDB" id="PiroplasmaDB:TpMuguga_01g01107"/>
<sequence>MAMRPSSPIGATRLVNKQKGEHFRKQESKVQNLDYLSGNTVWVKVDTDELFVECTVKSVEGEQLKVNCKGEEILVKITDCLNSLPDFESLQVNDLSKIPHANSAVVLKILRERFDKDVIYTYAGKLLVALNPFKKIPNLYENNVIELYKKADTTLGFPTDLDPHTYAVGQCAINGLFNDNKNQSCIVSGESGAGKTETAKQLMNFFAYSKTNLNTGTSVQDVILGSNALLESFGNAKTINNNNSSRFGKFLKLNLLPTGGIVGGEMSSYMLEISRVEFQNENERNFHLFYQVLKGLKKEELEAYSFMDVKDYNYLNQSNCYEAPGIDDVSDFYNVLIQLKKLFTPDRLNNFFEIISGILLCGNVDFVEESRMGVDSAAKVSNVSLFKKLTELLGLDYDLAEKAMIEKVIKIQDNMIESPVTSKVAQVNVRALSKDLYGFLFQYIIQLINQFTSGKSDDSNTHEKDSYVGILDIYGFEYFKYNTYEQLLINFANEKLQKYFINNVFTSELSLYEREKIDVTSIVYSDNSVVLEIFEKKNCGIFPFLYEQCSMESGTSDAFTRSCNTRIKNENFIPPKGNVNEFTIVHTACKVVYNTDEFITKNKHSLSEVVVSLLLNSTNELLRDMVIHSMAVEASMECSPTNQASARTSRTTRSSTKLFVGNKFLKSINELIKCLEETNSHFIRCVKTNQVKQPGVFDVKGVYGQLNSLSILEAVQIIHKGYAYKSSFANFIKDNQFVYNILIGGKSDGDDSTSEDPEKEKENAVNMLKLLDIPEEEYQVGLTMIFLKKNGWILLEKSHLKFSQLLAPLSKLLNAYYQSYVNRKSYLKKLQMFKRVQALARKFSLMSEKYKKLKVVNQFVGFVVVANWLNYEQKVVNSALVIQSSYRMLVQKRKYLREIEQLRMLHKKRVIRRRLGKFKSYVWYSVFGLYLQRVYRINQVNKAATRIQATWRMHRCVSYYNHLRYNYLKDYAATVVQKNVRCFLQVKNYEFMRDAIPSVVLIQSYFRGWLVRKFVDSKVNVLKSIRNRLALYSKLYFIQNTIKSILSTQQFKLLKQDLSTLQGFFWTRCWYVEMLRIMWATKTIKRYWKSYKFRKLVNSQKDELMQDIYKKEVQQVTRNEIVNSLSLLQKYKYGLLPLHVNVSTKLDEFYPNGWSNSLGMVMRVNEDKQITNASMGMFHTVLVLNGTYVYTYGLNDYNQLGYTNRNELTGNVTFRDVSVDKSIRLEPMVMIKEGLKVKDVACGFEHTVMLLNDGSVYSWGLNRNGQCAQIQTYEVITTPTLVAFPNDCPVRLVSSGNYHVCCLNHDDELFVWGKAFHLGLNCSDLFRPMKLETKLNLKSVYAGKQVSYLLDQESNLYSFGTTYNGQLGYSSNSSDKSFELNRRNNELGNLAYCGETSGSTIFRFVLNQVVDVSVGNNFTAAVDVYGNLWQWGTFLVVNSGTETFEQKTEYKPFLVKVDKKILKSPLAKVSVGWWEVNLLTESLSLYGYNYLRLEKKPGVENSPKLKATVEENFTVYSPILFSYPGLAGMVPKDVKTLASPTITVTMVRTD</sequence>
<dbReference type="PROSITE" id="PS50096">
    <property type="entry name" value="IQ"/>
    <property type="match status" value="3"/>
</dbReference>
<dbReference type="Proteomes" id="UP000001949">
    <property type="component" value="Unassembled WGS sequence"/>
</dbReference>
<dbReference type="GO" id="GO:0016020">
    <property type="term" value="C:membrane"/>
    <property type="evidence" value="ECO:0007669"/>
    <property type="project" value="TreeGrafter"/>
</dbReference>
<dbReference type="eggNOG" id="KOG0160">
    <property type="taxonomic scope" value="Eukaryota"/>
</dbReference>
<dbReference type="PRINTS" id="PR00193">
    <property type="entry name" value="MYOSINHEAVY"/>
</dbReference>
<evidence type="ECO:0000256" key="7">
    <source>
        <dbReference type="ARBA" id="ARBA00068456"/>
    </source>
</evidence>
<evidence type="ECO:0000256" key="8">
    <source>
        <dbReference type="PROSITE-ProRule" id="PRU00235"/>
    </source>
</evidence>
<evidence type="ECO:0000259" key="10">
    <source>
        <dbReference type="PROSITE" id="PS51456"/>
    </source>
</evidence>
<dbReference type="Gene3D" id="1.20.58.530">
    <property type="match status" value="1"/>
</dbReference>
<keyword evidence="5 9" id="KW-0009">Actin-binding</keyword>
<feature type="region of interest" description="Actin-binding" evidence="9">
    <location>
        <begin position="668"/>
        <end position="690"/>
    </location>
</feature>
<dbReference type="EMBL" id="AAGK01000001">
    <property type="protein sequence ID" value="EAN34345.1"/>
    <property type="molecule type" value="Genomic_DNA"/>
</dbReference>
<dbReference type="PANTHER" id="PTHR13140:SF270">
    <property type="entry name" value="MYOSIN-12"/>
    <property type="match status" value="1"/>
</dbReference>
<dbReference type="GO" id="GO:0005524">
    <property type="term" value="F:ATP binding"/>
    <property type="evidence" value="ECO:0007669"/>
    <property type="project" value="UniProtKB-UniRule"/>
</dbReference>
<evidence type="ECO:0000256" key="6">
    <source>
        <dbReference type="ARBA" id="ARBA00056291"/>
    </source>
</evidence>
<keyword evidence="3 9" id="KW-0518">Myosin</keyword>
<dbReference type="GeneID" id="3502483"/>
<dbReference type="GO" id="GO:0007015">
    <property type="term" value="P:actin filament organization"/>
    <property type="evidence" value="ECO:0007669"/>
    <property type="project" value="TreeGrafter"/>
</dbReference>
<dbReference type="GO" id="GO:0016459">
    <property type="term" value="C:myosin complex"/>
    <property type="evidence" value="ECO:0007669"/>
    <property type="project" value="UniProtKB-KW"/>
</dbReference>
<keyword evidence="12" id="KW-1185">Reference proteome</keyword>
<dbReference type="SMART" id="SM00015">
    <property type="entry name" value="IQ"/>
    <property type="match status" value="4"/>
</dbReference>
<dbReference type="FunFam" id="1.10.10.820:FF:000001">
    <property type="entry name" value="Myosin heavy chain"/>
    <property type="match status" value="1"/>
</dbReference>
<dbReference type="Gene3D" id="3.40.850.10">
    <property type="entry name" value="Kinesin motor domain"/>
    <property type="match status" value="1"/>
</dbReference>
<dbReference type="SUPFAM" id="SSF52540">
    <property type="entry name" value="P-loop containing nucleoside triphosphate hydrolases"/>
    <property type="match status" value="1"/>
</dbReference>
<dbReference type="Gene3D" id="1.20.5.190">
    <property type="match status" value="2"/>
</dbReference>
<dbReference type="InterPro" id="IPR036961">
    <property type="entry name" value="Kinesin_motor_dom_sf"/>
</dbReference>
<dbReference type="KEGG" id="tpv:TP01_1107"/>
<evidence type="ECO:0000256" key="1">
    <source>
        <dbReference type="ARBA" id="ARBA00022741"/>
    </source>
</evidence>
<dbReference type="InParanoid" id="Q4N6R3"/>
<evidence type="ECO:0000313" key="12">
    <source>
        <dbReference type="Proteomes" id="UP000001949"/>
    </source>
</evidence>
<dbReference type="eggNOG" id="KOG0941">
    <property type="taxonomic scope" value="Eukaryota"/>
</dbReference>
<feature type="repeat" description="RCC1" evidence="8">
    <location>
        <begin position="1187"/>
        <end position="1253"/>
    </location>
</feature>
<feature type="repeat" description="RCC1" evidence="8">
    <location>
        <begin position="1254"/>
        <end position="1306"/>
    </location>
</feature>
<dbReference type="InterPro" id="IPR000408">
    <property type="entry name" value="Reg_chr_condens"/>
</dbReference>
<dbReference type="InterPro" id="IPR009091">
    <property type="entry name" value="RCC1/BLIP-II"/>
</dbReference>
<keyword evidence="1 9" id="KW-0547">Nucleotide-binding</keyword>
<comment type="function">
    <text evidence="6">Myosins are actin-based motor molecules with ATPase activity. Unconventional myosins serve in intracellular movements. Their highly divergent tails are presumed to bind to membranous compartments, which would be moved relative to actin filaments.</text>
</comment>
<evidence type="ECO:0000256" key="9">
    <source>
        <dbReference type="PROSITE-ProRule" id="PRU00782"/>
    </source>
</evidence>
<dbReference type="FunCoup" id="Q4N6R3">
    <property type="interactions" value="2"/>
</dbReference>
<gene>
    <name evidence="11" type="ordered locus">TP01_1107</name>
</gene>
<dbReference type="GO" id="GO:0000146">
    <property type="term" value="F:microfilament motor activity"/>
    <property type="evidence" value="ECO:0007669"/>
    <property type="project" value="TreeGrafter"/>
</dbReference>
<evidence type="ECO:0000256" key="4">
    <source>
        <dbReference type="ARBA" id="ARBA00023175"/>
    </source>
</evidence>
<protein>
    <recommendedName>
        <fullName evidence="7">Myosin-A</fullName>
    </recommendedName>
</protein>
<dbReference type="Gene3D" id="1.10.10.820">
    <property type="match status" value="1"/>
</dbReference>
<dbReference type="SMART" id="SM00242">
    <property type="entry name" value="MYSc"/>
    <property type="match status" value="1"/>
</dbReference>
<dbReference type="Gene3D" id="1.20.120.720">
    <property type="entry name" value="Myosin VI head, motor domain, U50 subdomain"/>
    <property type="match status" value="1"/>
</dbReference>
<proteinExistence type="inferred from homology"/>
<dbReference type="InterPro" id="IPR000048">
    <property type="entry name" value="IQ_motif_EF-hand-BS"/>
</dbReference>